<sequence length="279" mass="32139">MDAIGLLRPLLKFGYLGQVAKTFLVPHFCVNILLAISFFVLKLISPICDCLFEDCTLELKHWEWFTFLGCVIVLKNRKQATAAEYVTLACLFAKALNIILFYETNVLYAFMYCIFCLLHFVFLPRPVYKGPEFITYFRGPHLKNEIARDKRITWVVCFYAAWSPSCVSVAPIFSEISAEYHLENLQFGKIDVSRYSDVADHFKVSNSSFSKQLPTLIVFQDGKEKMRRPAVSAKGTVVKYVFTKENIVKDFEINELYHQCRQSLPKSKTANSEAEKKKN</sequence>
<evidence type="ECO:0000256" key="1">
    <source>
        <dbReference type="SAM" id="Phobius"/>
    </source>
</evidence>
<dbReference type="PANTHER" id="PTHR45663">
    <property type="entry name" value="GEO12009P1"/>
    <property type="match status" value="1"/>
</dbReference>
<dbReference type="PROSITE" id="PS51352">
    <property type="entry name" value="THIOREDOXIN_2"/>
    <property type="match status" value="1"/>
</dbReference>
<reference evidence="3" key="2">
    <citation type="submission" date="2020-11" db="EMBL/GenBank/DDBJ databases">
        <authorList>
            <person name="McCartney M.A."/>
            <person name="Auch B."/>
            <person name="Kono T."/>
            <person name="Mallez S."/>
            <person name="Becker A."/>
            <person name="Gohl D.M."/>
            <person name="Silverstein K.A.T."/>
            <person name="Koren S."/>
            <person name="Bechman K.B."/>
            <person name="Herman A."/>
            <person name="Abrahante J.E."/>
            <person name="Garbe J."/>
        </authorList>
    </citation>
    <scope>NUCLEOTIDE SEQUENCE</scope>
    <source>
        <strain evidence="3">Duluth1</strain>
        <tissue evidence="3">Whole animal</tissue>
    </source>
</reference>
<feature type="transmembrane region" description="Helical" evidence="1">
    <location>
        <begin position="20"/>
        <end position="41"/>
    </location>
</feature>
<dbReference type="SUPFAM" id="SSF52833">
    <property type="entry name" value="Thioredoxin-like"/>
    <property type="match status" value="1"/>
</dbReference>
<reference evidence="3" key="1">
    <citation type="journal article" date="2019" name="bioRxiv">
        <title>The Genome of the Zebra Mussel, Dreissena polymorpha: A Resource for Invasive Species Research.</title>
        <authorList>
            <person name="McCartney M.A."/>
            <person name="Auch B."/>
            <person name="Kono T."/>
            <person name="Mallez S."/>
            <person name="Zhang Y."/>
            <person name="Obille A."/>
            <person name="Becker A."/>
            <person name="Abrahante J.E."/>
            <person name="Garbe J."/>
            <person name="Badalamenti J.P."/>
            <person name="Herman A."/>
            <person name="Mangelson H."/>
            <person name="Liachko I."/>
            <person name="Sullivan S."/>
            <person name="Sone E.D."/>
            <person name="Koren S."/>
            <person name="Silverstein K.A.T."/>
            <person name="Beckman K.B."/>
            <person name="Gohl D.M."/>
        </authorList>
    </citation>
    <scope>NUCLEOTIDE SEQUENCE</scope>
    <source>
        <strain evidence="3">Duluth1</strain>
        <tissue evidence="3">Whole animal</tissue>
    </source>
</reference>
<dbReference type="InterPro" id="IPR013766">
    <property type="entry name" value="Thioredoxin_domain"/>
</dbReference>
<comment type="caution">
    <text evidence="3">The sequence shown here is derived from an EMBL/GenBank/DDBJ whole genome shotgun (WGS) entry which is preliminary data.</text>
</comment>
<name>A0A9D4M9B7_DREPO</name>
<accession>A0A9D4M9B7</accession>
<dbReference type="Gene3D" id="3.40.30.10">
    <property type="entry name" value="Glutaredoxin"/>
    <property type="match status" value="1"/>
</dbReference>
<dbReference type="OrthoDB" id="20229at2759"/>
<dbReference type="EMBL" id="JAIWYP010000002">
    <property type="protein sequence ID" value="KAH3870791.1"/>
    <property type="molecule type" value="Genomic_DNA"/>
</dbReference>
<proteinExistence type="predicted"/>
<dbReference type="GO" id="GO:0005737">
    <property type="term" value="C:cytoplasm"/>
    <property type="evidence" value="ECO:0007669"/>
    <property type="project" value="TreeGrafter"/>
</dbReference>
<evidence type="ECO:0000313" key="3">
    <source>
        <dbReference type="EMBL" id="KAH3870791.1"/>
    </source>
</evidence>
<dbReference type="Proteomes" id="UP000828390">
    <property type="component" value="Unassembled WGS sequence"/>
</dbReference>
<protein>
    <recommendedName>
        <fullName evidence="2">Thioredoxin domain-containing protein</fullName>
    </recommendedName>
</protein>
<evidence type="ECO:0000259" key="2">
    <source>
        <dbReference type="PROSITE" id="PS51352"/>
    </source>
</evidence>
<dbReference type="Pfam" id="PF00085">
    <property type="entry name" value="Thioredoxin"/>
    <property type="match status" value="1"/>
</dbReference>
<gene>
    <name evidence="3" type="ORF">DPMN_033981</name>
</gene>
<organism evidence="3 4">
    <name type="scientific">Dreissena polymorpha</name>
    <name type="common">Zebra mussel</name>
    <name type="synonym">Mytilus polymorpha</name>
    <dbReference type="NCBI Taxonomy" id="45954"/>
    <lineage>
        <taxon>Eukaryota</taxon>
        <taxon>Metazoa</taxon>
        <taxon>Spiralia</taxon>
        <taxon>Lophotrochozoa</taxon>
        <taxon>Mollusca</taxon>
        <taxon>Bivalvia</taxon>
        <taxon>Autobranchia</taxon>
        <taxon>Heteroconchia</taxon>
        <taxon>Euheterodonta</taxon>
        <taxon>Imparidentia</taxon>
        <taxon>Neoheterodontei</taxon>
        <taxon>Myida</taxon>
        <taxon>Dreissenoidea</taxon>
        <taxon>Dreissenidae</taxon>
        <taxon>Dreissena</taxon>
    </lineage>
</organism>
<dbReference type="PANTHER" id="PTHR45663:SF11">
    <property type="entry name" value="GEO12009P1"/>
    <property type="match status" value="1"/>
</dbReference>
<evidence type="ECO:0000313" key="4">
    <source>
        <dbReference type="Proteomes" id="UP000828390"/>
    </source>
</evidence>
<feature type="transmembrane region" description="Helical" evidence="1">
    <location>
        <begin position="108"/>
        <end position="128"/>
    </location>
</feature>
<keyword evidence="1" id="KW-1133">Transmembrane helix</keyword>
<keyword evidence="4" id="KW-1185">Reference proteome</keyword>
<feature type="transmembrane region" description="Helical" evidence="1">
    <location>
        <begin position="82"/>
        <end position="102"/>
    </location>
</feature>
<feature type="domain" description="Thioredoxin" evidence="2">
    <location>
        <begin position="124"/>
        <end position="266"/>
    </location>
</feature>
<dbReference type="InterPro" id="IPR036249">
    <property type="entry name" value="Thioredoxin-like_sf"/>
</dbReference>
<dbReference type="AlphaFoldDB" id="A0A9D4M9B7"/>
<dbReference type="GO" id="GO:0015035">
    <property type="term" value="F:protein-disulfide reductase activity"/>
    <property type="evidence" value="ECO:0007669"/>
    <property type="project" value="TreeGrafter"/>
</dbReference>
<keyword evidence="1" id="KW-0472">Membrane</keyword>
<keyword evidence="1" id="KW-0812">Transmembrane</keyword>